<keyword evidence="5" id="KW-0472">Membrane</keyword>
<evidence type="ECO:0000256" key="1">
    <source>
        <dbReference type="ARBA" id="ARBA00009995"/>
    </source>
</evidence>
<reference evidence="6" key="1">
    <citation type="submission" date="2016-12" db="EMBL/GenBank/DDBJ databases">
        <title>An insight into the sialome and mialome of the sand fly, Nyssomyia neivai.</title>
        <authorList>
            <person name="Sebastian V."/>
            <person name="Goulart T.M."/>
            <person name="Oliveira W."/>
            <person name="Calvo E."/>
            <person name="Oliveira L.F."/>
            <person name="Pinto M.C."/>
            <person name="Rosselino A.M."/>
            <person name="Ribeiro J.M."/>
        </authorList>
    </citation>
    <scope>NUCLEOTIDE SEQUENCE</scope>
</reference>
<evidence type="ECO:0000256" key="5">
    <source>
        <dbReference type="RuleBase" id="RU362059"/>
    </source>
</evidence>
<evidence type="ECO:0000256" key="3">
    <source>
        <dbReference type="ARBA" id="ARBA00022679"/>
    </source>
</evidence>
<comment type="catalytic activity">
    <reaction evidence="5">
        <text>glucuronate acceptor + UDP-alpha-D-glucuronate = acceptor beta-D-glucuronoside + UDP + H(+)</text>
        <dbReference type="Rhea" id="RHEA:21032"/>
        <dbReference type="ChEBI" id="CHEBI:15378"/>
        <dbReference type="ChEBI" id="CHEBI:58052"/>
        <dbReference type="ChEBI" id="CHEBI:58223"/>
        <dbReference type="ChEBI" id="CHEBI:132367"/>
        <dbReference type="ChEBI" id="CHEBI:132368"/>
        <dbReference type="EC" id="2.4.1.17"/>
    </reaction>
</comment>
<dbReference type="PROSITE" id="PS00375">
    <property type="entry name" value="UDPGT"/>
    <property type="match status" value="1"/>
</dbReference>
<evidence type="ECO:0000256" key="4">
    <source>
        <dbReference type="RuleBase" id="RU003718"/>
    </source>
</evidence>
<evidence type="ECO:0000256" key="2">
    <source>
        <dbReference type="ARBA" id="ARBA00022676"/>
    </source>
</evidence>
<feature type="transmembrane region" description="Helical" evidence="5">
    <location>
        <begin position="476"/>
        <end position="495"/>
    </location>
</feature>
<dbReference type="FunFam" id="3.40.50.2000:FF:000050">
    <property type="entry name" value="UDP-glucuronosyltransferase"/>
    <property type="match status" value="1"/>
</dbReference>
<dbReference type="InterPro" id="IPR050271">
    <property type="entry name" value="UDP-glycosyltransferase"/>
</dbReference>
<accession>A0A1L8E195</accession>
<dbReference type="CDD" id="cd03784">
    <property type="entry name" value="GT1_Gtf-like"/>
    <property type="match status" value="1"/>
</dbReference>
<keyword evidence="3 4" id="KW-0808">Transferase</keyword>
<comment type="similarity">
    <text evidence="1 4">Belongs to the UDP-glycosyltransferase family.</text>
</comment>
<keyword evidence="2 4" id="KW-0328">Glycosyltransferase</keyword>
<dbReference type="AlphaFoldDB" id="A0A1L8E195"/>
<dbReference type="GO" id="GO:0015020">
    <property type="term" value="F:glucuronosyltransferase activity"/>
    <property type="evidence" value="ECO:0007669"/>
    <property type="project" value="UniProtKB-EC"/>
</dbReference>
<name>A0A1L8E195_9DIPT</name>
<dbReference type="PANTHER" id="PTHR48043">
    <property type="entry name" value="EG:EG0003.4 PROTEIN-RELATED"/>
    <property type="match status" value="1"/>
</dbReference>
<dbReference type="InterPro" id="IPR035595">
    <property type="entry name" value="UDP_glycos_trans_CS"/>
</dbReference>
<comment type="subcellular location">
    <subcellularLocation>
        <location evidence="5">Membrane</location>
        <topology evidence="5">Single-pass membrane protein</topology>
    </subcellularLocation>
</comment>
<proteinExistence type="inferred from homology"/>
<organism evidence="6">
    <name type="scientific">Nyssomyia neivai</name>
    <dbReference type="NCBI Taxonomy" id="330878"/>
    <lineage>
        <taxon>Eukaryota</taxon>
        <taxon>Metazoa</taxon>
        <taxon>Ecdysozoa</taxon>
        <taxon>Arthropoda</taxon>
        <taxon>Hexapoda</taxon>
        <taxon>Insecta</taxon>
        <taxon>Pterygota</taxon>
        <taxon>Neoptera</taxon>
        <taxon>Endopterygota</taxon>
        <taxon>Diptera</taxon>
        <taxon>Nematocera</taxon>
        <taxon>Psychodoidea</taxon>
        <taxon>Psychodidae</taxon>
        <taxon>Nyssomyia</taxon>
    </lineage>
</organism>
<dbReference type="EC" id="2.4.1.17" evidence="5"/>
<dbReference type="Gene3D" id="3.40.50.2000">
    <property type="entry name" value="Glycogen Phosphorylase B"/>
    <property type="match status" value="1"/>
</dbReference>
<dbReference type="SUPFAM" id="SSF53756">
    <property type="entry name" value="UDP-Glycosyltransferase/glycogen phosphorylase"/>
    <property type="match status" value="1"/>
</dbReference>
<dbReference type="GO" id="GO:0016020">
    <property type="term" value="C:membrane"/>
    <property type="evidence" value="ECO:0007669"/>
    <property type="project" value="UniProtKB-SubCell"/>
</dbReference>
<evidence type="ECO:0000313" key="6">
    <source>
        <dbReference type="EMBL" id="JAV12459.1"/>
    </source>
</evidence>
<dbReference type="InterPro" id="IPR002213">
    <property type="entry name" value="UDP_glucos_trans"/>
</dbReference>
<dbReference type="EMBL" id="GFDF01001625">
    <property type="protein sequence ID" value="JAV12459.1"/>
    <property type="molecule type" value="Transcribed_RNA"/>
</dbReference>
<protein>
    <recommendedName>
        <fullName evidence="5">UDP-glucuronosyltransferase</fullName>
        <ecNumber evidence="5">2.4.1.17</ecNumber>
    </recommendedName>
</protein>
<dbReference type="Pfam" id="PF00201">
    <property type="entry name" value="UDPGT"/>
    <property type="match status" value="1"/>
</dbReference>
<keyword evidence="5" id="KW-0812">Transmembrane</keyword>
<keyword evidence="5" id="KW-1133">Transmembrane helix</keyword>
<dbReference type="PANTHER" id="PTHR48043:SF159">
    <property type="entry name" value="EG:EG0003.4 PROTEIN-RELATED"/>
    <property type="match status" value="1"/>
</dbReference>
<sequence>MKFSSILIFALCLQYTYGYNILGVFHTSAKSHYILGSTLMKGLAAAGHNVTIVAAHKQTQPVKNMREILISMPPADSFSKQLYQMVGKSVYELIKDTFAFGTLFTEDTLSDPNMRKLMKSGEKFDIVILELFFSESLLGLGKVFDAHMIGFSSIGAARQTIDLNGSPSPSSYVPHFQLSYTDKMNFYERLANTMLTTYENIFGHIYYDEEQEAIYNKHFSDPKPTLKDLKKSSMPVIFLNSHFSVGYPRPNLPNFIEIGGFHINKNSKPLPDDIKNFMETAPNGIIYFSMGSNLKSADLPLETRNALLRVFRQLPVKVMWKWEKDTLPDQPENVLVRKWFPQDDILAHPKVRLFITHGGILSTMEAIYHGVPVLGIPIFGDQAMNMAKAETAGYGKVLKFTNLTEDSVLLAINEMLTNDKYVTRARLISSRFRDQTEDPMSRAIYWVEYVARHKGAKHLVSGRQELNFIQYHNLDILALIFLIILTFTISVIWLLKKIFIKKKQNVSFTKKFK</sequence>